<evidence type="ECO:0000256" key="2">
    <source>
        <dbReference type="ARBA" id="ARBA00006275"/>
    </source>
</evidence>
<dbReference type="SUPFAM" id="SSF48452">
    <property type="entry name" value="TPR-like"/>
    <property type="match status" value="1"/>
</dbReference>
<dbReference type="AlphaFoldDB" id="A0A521F5V3"/>
<reference evidence="9 10" key="1">
    <citation type="submission" date="2017-05" db="EMBL/GenBank/DDBJ databases">
        <authorList>
            <person name="Varghese N."/>
            <person name="Submissions S."/>
        </authorList>
    </citation>
    <scope>NUCLEOTIDE SEQUENCE [LARGE SCALE GENOMIC DNA]</scope>
    <source>
        <strain evidence="9 10">DSM 29982</strain>
    </source>
</reference>
<dbReference type="InterPro" id="IPR012944">
    <property type="entry name" value="SusD_RagB_dom"/>
</dbReference>
<feature type="domain" description="RagB/SusD" evidence="7">
    <location>
        <begin position="274"/>
        <end position="536"/>
    </location>
</feature>
<dbReference type="OrthoDB" id="5694214at2"/>
<proteinExistence type="inferred from homology"/>
<gene>
    <name evidence="9" type="ORF">SAMN06265220_106106</name>
</gene>
<evidence type="ECO:0000259" key="8">
    <source>
        <dbReference type="Pfam" id="PF14322"/>
    </source>
</evidence>
<keyword evidence="3 6" id="KW-0732">Signal</keyword>
<comment type="similarity">
    <text evidence="2">Belongs to the SusD family.</text>
</comment>
<dbReference type="InterPro" id="IPR033985">
    <property type="entry name" value="SusD-like_N"/>
</dbReference>
<evidence type="ECO:0000256" key="3">
    <source>
        <dbReference type="ARBA" id="ARBA00022729"/>
    </source>
</evidence>
<keyword evidence="4" id="KW-0472">Membrane</keyword>
<dbReference type="RefSeq" id="WP_111376563.1">
    <property type="nucleotide sequence ID" value="NZ_CP043612.1"/>
</dbReference>
<organism evidence="9 10">
    <name type="scientific">Flavobacterium nitrogenifigens</name>
    <dbReference type="NCBI Taxonomy" id="1617283"/>
    <lineage>
        <taxon>Bacteria</taxon>
        <taxon>Pseudomonadati</taxon>
        <taxon>Bacteroidota</taxon>
        <taxon>Flavobacteriia</taxon>
        <taxon>Flavobacteriales</taxon>
        <taxon>Flavobacteriaceae</taxon>
        <taxon>Flavobacterium</taxon>
    </lineage>
</organism>
<sequence length="536" mass="60560">MKKILLFIFFAAILSLGGCQDDFLERTPKDAYSDASLWSSKADATAALNGCYAGWETGSAIIGDDCFTDNGFDQFGWDGYEPMASGLVTPGDEWFPNYWSYKTIQRCNWFLSNVDKTPSSSLNEELKNRMKSEVRFLRAYQYYKMTNYYGDVPLVTTALTPAESNTIARTPKAEVVAFIMSELDAIAPFLPVNYSGADIGRITKGATLGLKARIQLIQGDYAGAATTSALLMSAPFTYSLFPNFEELFRPMNHDNQETLLNCQSLKDLNSEWYPIVYAPKSQGGWSSYAPTQSLVDTYETINGKTIEEDATYDPLQPYKKRDPRLDMSIIRPGSFYMGSYFDPYQGDDDYNLVMDNTSQTGYNLKKYISNLDDYRGTDYGTDIDNVGGAIMVIRYAEVLLTYAEAKIELNQLDESVYDAINKVRTRAGMPNVDKTVYNNQSKMRELIRRERRVELAFEGLRFIDTRRWKIAQDVMPGVVKGILEGSVDHSNGNLTLIPNTVKEVTTRVFTNPKHYVLPIKQNEIDINKNLKQNTGY</sequence>
<dbReference type="EMBL" id="FXTQ01000006">
    <property type="protein sequence ID" value="SMO91572.1"/>
    <property type="molecule type" value="Genomic_DNA"/>
</dbReference>
<keyword evidence="5" id="KW-0998">Cell outer membrane</keyword>
<feature type="signal peptide" evidence="6">
    <location>
        <begin position="1"/>
        <end position="20"/>
    </location>
</feature>
<comment type="subcellular location">
    <subcellularLocation>
        <location evidence="1">Cell outer membrane</location>
    </subcellularLocation>
</comment>
<name>A0A521F5V3_9FLAO</name>
<protein>
    <submittedName>
        <fullName evidence="9">Starch-binding associating with outer membrane</fullName>
    </submittedName>
</protein>
<dbReference type="GO" id="GO:0009279">
    <property type="term" value="C:cell outer membrane"/>
    <property type="evidence" value="ECO:0007669"/>
    <property type="project" value="UniProtKB-SubCell"/>
</dbReference>
<evidence type="ECO:0000313" key="9">
    <source>
        <dbReference type="EMBL" id="SMO91572.1"/>
    </source>
</evidence>
<dbReference type="Pfam" id="PF07980">
    <property type="entry name" value="SusD_RagB"/>
    <property type="match status" value="1"/>
</dbReference>
<evidence type="ECO:0000256" key="5">
    <source>
        <dbReference type="ARBA" id="ARBA00023237"/>
    </source>
</evidence>
<keyword evidence="10" id="KW-1185">Reference proteome</keyword>
<dbReference type="Gene3D" id="1.25.40.390">
    <property type="match status" value="1"/>
</dbReference>
<dbReference type="PROSITE" id="PS51257">
    <property type="entry name" value="PROKAR_LIPOPROTEIN"/>
    <property type="match status" value="1"/>
</dbReference>
<dbReference type="InterPro" id="IPR011990">
    <property type="entry name" value="TPR-like_helical_dom_sf"/>
</dbReference>
<evidence type="ECO:0000259" key="7">
    <source>
        <dbReference type="Pfam" id="PF07980"/>
    </source>
</evidence>
<evidence type="ECO:0000256" key="1">
    <source>
        <dbReference type="ARBA" id="ARBA00004442"/>
    </source>
</evidence>
<dbReference type="Pfam" id="PF14322">
    <property type="entry name" value="SusD-like_3"/>
    <property type="match status" value="1"/>
</dbReference>
<feature type="domain" description="SusD-like N-terminal" evidence="8">
    <location>
        <begin position="86"/>
        <end position="216"/>
    </location>
</feature>
<evidence type="ECO:0000256" key="4">
    <source>
        <dbReference type="ARBA" id="ARBA00023136"/>
    </source>
</evidence>
<evidence type="ECO:0000313" key="10">
    <source>
        <dbReference type="Proteomes" id="UP000319267"/>
    </source>
</evidence>
<dbReference type="Proteomes" id="UP000319267">
    <property type="component" value="Unassembled WGS sequence"/>
</dbReference>
<feature type="chain" id="PRO_5021783750" evidence="6">
    <location>
        <begin position="21"/>
        <end position="536"/>
    </location>
</feature>
<dbReference type="CDD" id="cd08977">
    <property type="entry name" value="SusD"/>
    <property type="match status" value="1"/>
</dbReference>
<accession>A0A521F5V3</accession>
<evidence type="ECO:0000256" key="6">
    <source>
        <dbReference type="SAM" id="SignalP"/>
    </source>
</evidence>